<evidence type="ECO:0000256" key="3">
    <source>
        <dbReference type="ARBA" id="ARBA00022598"/>
    </source>
</evidence>
<protein>
    <recommendedName>
        <fullName evidence="9">Leucine--tRNA ligase</fullName>
        <ecNumber evidence="9">6.1.1.4</ecNumber>
    </recommendedName>
    <alternativeName>
        <fullName evidence="9">Leucyl-tRNA synthetase</fullName>
        <shortName evidence="9">LeuRS</shortName>
    </alternativeName>
</protein>
<comment type="caution">
    <text evidence="9">Lacks conserved residue(s) required for the propagation of feature annotation.</text>
</comment>
<feature type="domain" description="Aminoacyl-tRNA synthetase class Ia" evidence="11">
    <location>
        <begin position="414"/>
        <end position="605"/>
    </location>
</feature>
<keyword evidence="2 9" id="KW-0963">Cytoplasm</keyword>
<dbReference type="InterPro" id="IPR025709">
    <property type="entry name" value="Leu_tRNA-synth_edit"/>
</dbReference>
<dbReference type="InterPro" id="IPR013155">
    <property type="entry name" value="M/V/L/I-tRNA-synth_anticd-bd"/>
</dbReference>
<dbReference type="Pfam" id="PF09334">
    <property type="entry name" value="tRNA-synt_1g"/>
    <property type="match status" value="1"/>
</dbReference>
<evidence type="ECO:0000259" key="11">
    <source>
        <dbReference type="Pfam" id="PF00133"/>
    </source>
</evidence>
<dbReference type="AlphaFoldDB" id="A0A9D2B880"/>
<evidence type="ECO:0000256" key="8">
    <source>
        <dbReference type="ARBA" id="ARBA00047469"/>
    </source>
</evidence>
<feature type="short sequence motif" description="'KMSKS' region" evidence="9">
    <location>
        <begin position="579"/>
        <end position="583"/>
    </location>
</feature>
<dbReference type="PRINTS" id="PR00985">
    <property type="entry name" value="TRNASYNTHLEU"/>
</dbReference>
<feature type="binding site" evidence="9">
    <location>
        <position position="582"/>
    </location>
    <ligand>
        <name>ATP</name>
        <dbReference type="ChEBI" id="CHEBI:30616"/>
    </ligand>
</feature>
<dbReference type="GO" id="GO:0004823">
    <property type="term" value="F:leucine-tRNA ligase activity"/>
    <property type="evidence" value="ECO:0007669"/>
    <property type="project" value="UniProtKB-UniRule"/>
</dbReference>
<keyword evidence="7 9" id="KW-0030">Aminoacyl-tRNA synthetase</keyword>
<evidence type="ECO:0000256" key="2">
    <source>
        <dbReference type="ARBA" id="ARBA00022490"/>
    </source>
</evidence>
<comment type="catalytic activity">
    <reaction evidence="8 9">
        <text>tRNA(Leu) + L-leucine + ATP = L-leucyl-tRNA(Leu) + AMP + diphosphate</text>
        <dbReference type="Rhea" id="RHEA:11688"/>
        <dbReference type="Rhea" id="RHEA-COMP:9613"/>
        <dbReference type="Rhea" id="RHEA-COMP:9622"/>
        <dbReference type="ChEBI" id="CHEBI:30616"/>
        <dbReference type="ChEBI" id="CHEBI:33019"/>
        <dbReference type="ChEBI" id="CHEBI:57427"/>
        <dbReference type="ChEBI" id="CHEBI:78442"/>
        <dbReference type="ChEBI" id="CHEBI:78494"/>
        <dbReference type="ChEBI" id="CHEBI:456215"/>
        <dbReference type="EC" id="6.1.1.4"/>
    </reaction>
</comment>
<comment type="subcellular location">
    <subcellularLocation>
        <location evidence="9">Cytoplasm</location>
    </subcellularLocation>
</comment>
<dbReference type="InterPro" id="IPR009080">
    <property type="entry name" value="tRNAsynth_Ia_anticodon-bd"/>
</dbReference>
<dbReference type="EMBL" id="DXES01000135">
    <property type="protein sequence ID" value="HIX65849.1"/>
    <property type="molecule type" value="Genomic_DNA"/>
</dbReference>
<dbReference type="InterPro" id="IPR014729">
    <property type="entry name" value="Rossmann-like_a/b/a_fold"/>
</dbReference>
<evidence type="ECO:0000256" key="7">
    <source>
        <dbReference type="ARBA" id="ARBA00023146"/>
    </source>
</evidence>
<dbReference type="Pfam" id="PF13603">
    <property type="entry name" value="tRNA-synt_1_2"/>
    <property type="match status" value="1"/>
</dbReference>
<organism evidence="15 16">
    <name type="scientific">Candidatus Anaerotruncus excrementipullorum</name>
    <dbReference type="NCBI Taxonomy" id="2838465"/>
    <lineage>
        <taxon>Bacteria</taxon>
        <taxon>Bacillati</taxon>
        <taxon>Bacillota</taxon>
        <taxon>Clostridia</taxon>
        <taxon>Eubacteriales</taxon>
        <taxon>Oscillospiraceae</taxon>
        <taxon>Anaerotruncus</taxon>
    </lineage>
</organism>
<dbReference type="SUPFAM" id="SSF50677">
    <property type="entry name" value="ValRS/IleRS/LeuRS editing domain"/>
    <property type="match status" value="1"/>
</dbReference>
<evidence type="ECO:0000313" key="15">
    <source>
        <dbReference type="EMBL" id="HIX65849.1"/>
    </source>
</evidence>
<dbReference type="FunFam" id="3.40.50.620:FF:000077">
    <property type="entry name" value="Leucine--tRNA ligase"/>
    <property type="match status" value="1"/>
</dbReference>
<dbReference type="PANTHER" id="PTHR43740:SF2">
    <property type="entry name" value="LEUCINE--TRNA LIGASE, MITOCHONDRIAL"/>
    <property type="match status" value="1"/>
</dbReference>
<dbReference type="Gene3D" id="1.10.730.10">
    <property type="entry name" value="Isoleucyl-tRNA Synthetase, Domain 1"/>
    <property type="match status" value="1"/>
</dbReference>
<evidence type="ECO:0000256" key="1">
    <source>
        <dbReference type="ARBA" id="ARBA00005594"/>
    </source>
</evidence>
<dbReference type="CDD" id="cd00812">
    <property type="entry name" value="LeuRS_core"/>
    <property type="match status" value="1"/>
</dbReference>
<dbReference type="NCBIfam" id="TIGR00396">
    <property type="entry name" value="leuS_bact"/>
    <property type="match status" value="1"/>
</dbReference>
<sequence>MKYDFAAVEKKWQEIWEARNVFAASDDYSKPKYYALVEFPYPSGQGLHVGHPRSYTALDILARKRRLEGYNVLYPMGWDAFGLPTENYAIKNHIHPEKVTHDNVQRFKSQLKSLGLSFDWNREINTTDPNYYKWTQWIFLQMFKRGLAYKKEMSVNWCTGCKVVLANEEVVGGVCERCGSEVVHKVKSQWMLKITEYAQRLLDDLDQVDYIERVKTSQRNWIGRSTGAQVDFATTAGDLLTVYTTRPDTLFGATYMVISPEHPYINKWADRIQNMDAVRAYQQEAARKSDFERTELAKDKTGVRLEGVRGINPVNGQEIPIFISDYVLMSYGTGAIMAVPGHDTRDWEFAKKFGLPIIEVVKGGNVEQEAFTDCETGILVNSGFLDGLPVEEAKKKITQWLQENGKGEPKVNYKLRDWVFSRQRYWGEPIPIIHCDHCGYVPLDESELPLRLPEVDSYEPTSDGDSPLAAMDEWVNVPCPKCGRPAKRETDTMPQWAGSSWYFLRYCDPHNDKELASKEALKYWMPVDWYNGGMEHTTLHLLYSRFWHKFLYDIGVVPTPEPYAKRTSHGMILGENNEKMSKSRGNVVNPDDIIREYGADTLRLYEMFIGDFEKSAPWSQSSIKGCKRFLERVYGLVELLGEGEAYSPALESSLHKAVRKVSEDIEQMKYNTAIAALMSLLNEIYDHGAINHAEFKTFLLLLNPFAPHLTEELWEQCRFGGMVTDQHWPTYDPEKCKETQVEIVVQVNGKIRARAQVDAGATQDQMLQTAKGLPEIQALLEGKTVVKQIVVPGKLVNLVVR</sequence>
<dbReference type="Pfam" id="PF00133">
    <property type="entry name" value="tRNA-synt_1"/>
    <property type="match status" value="1"/>
</dbReference>
<evidence type="ECO:0000259" key="14">
    <source>
        <dbReference type="Pfam" id="PF13603"/>
    </source>
</evidence>
<feature type="domain" description="Methionyl/Leucyl tRNA synthetase" evidence="13">
    <location>
        <begin position="39"/>
        <end position="183"/>
    </location>
</feature>
<evidence type="ECO:0000256" key="10">
    <source>
        <dbReference type="RuleBase" id="RU363035"/>
    </source>
</evidence>
<dbReference type="InterPro" id="IPR002300">
    <property type="entry name" value="aa-tRNA-synth_Ia"/>
</dbReference>
<evidence type="ECO:0000256" key="9">
    <source>
        <dbReference type="HAMAP-Rule" id="MF_00049"/>
    </source>
</evidence>
<dbReference type="CDD" id="cd07958">
    <property type="entry name" value="Anticodon_Ia_Leu_BEm"/>
    <property type="match status" value="1"/>
</dbReference>
<dbReference type="EC" id="6.1.1.4" evidence="9"/>
<reference evidence="15" key="1">
    <citation type="journal article" date="2021" name="PeerJ">
        <title>Extensive microbial diversity within the chicken gut microbiome revealed by metagenomics and culture.</title>
        <authorList>
            <person name="Gilroy R."/>
            <person name="Ravi A."/>
            <person name="Getino M."/>
            <person name="Pursley I."/>
            <person name="Horton D.L."/>
            <person name="Alikhan N.F."/>
            <person name="Baker D."/>
            <person name="Gharbi K."/>
            <person name="Hall N."/>
            <person name="Watson M."/>
            <person name="Adriaenssens E.M."/>
            <person name="Foster-Nyarko E."/>
            <person name="Jarju S."/>
            <person name="Secka A."/>
            <person name="Antonio M."/>
            <person name="Oren A."/>
            <person name="Chaudhuri R.R."/>
            <person name="La Ragione R."/>
            <person name="Hildebrand F."/>
            <person name="Pallen M.J."/>
        </authorList>
    </citation>
    <scope>NUCLEOTIDE SEQUENCE</scope>
    <source>
        <strain evidence="15">CHK188-5543</strain>
    </source>
</reference>
<dbReference type="FunFam" id="1.10.730.10:FF:000002">
    <property type="entry name" value="Leucine--tRNA ligase"/>
    <property type="match status" value="1"/>
</dbReference>
<dbReference type="GO" id="GO:0006429">
    <property type="term" value="P:leucyl-tRNA aminoacylation"/>
    <property type="evidence" value="ECO:0007669"/>
    <property type="project" value="UniProtKB-UniRule"/>
</dbReference>
<gene>
    <name evidence="9 15" type="primary">leuS</name>
    <name evidence="15" type="ORF">H9736_06315</name>
</gene>
<reference evidence="15" key="2">
    <citation type="submission" date="2021-04" db="EMBL/GenBank/DDBJ databases">
        <authorList>
            <person name="Gilroy R."/>
        </authorList>
    </citation>
    <scope>NUCLEOTIDE SEQUENCE</scope>
    <source>
        <strain evidence="15">CHK188-5543</strain>
    </source>
</reference>
<dbReference type="GO" id="GO:0002161">
    <property type="term" value="F:aminoacyl-tRNA deacylase activity"/>
    <property type="evidence" value="ECO:0007669"/>
    <property type="project" value="InterPro"/>
</dbReference>
<comment type="caution">
    <text evidence="15">The sequence shown here is derived from an EMBL/GenBank/DDBJ whole genome shotgun (WGS) entry which is preliminary data.</text>
</comment>
<dbReference type="GO" id="GO:0005524">
    <property type="term" value="F:ATP binding"/>
    <property type="evidence" value="ECO:0007669"/>
    <property type="project" value="UniProtKB-UniRule"/>
</dbReference>
<dbReference type="PANTHER" id="PTHR43740">
    <property type="entry name" value="LEUCYL-TRNA SYNTHETASE"/>
    <property type="match status" value="1"/>
</dbReference>
<evidence type="ECO:0000313" key="16">
    <source>
        <dbReference type="Proteomes" id="UP000886800"/>
    </source>
</evidence>
<dbReference type="InterPro" id="IPR015413">
    <property type="entry name" value="Methionyl/Leucyl_tRNA_Synth"/>
</dbReference>
<dbReference type="InterPro" id="IPR009008">
    <property type="entry name" value="Val/Leu/Ile-tRNA-synth_edit"/>
</dbReference>
<dbReference type="FunFam" id="3.40.50.620:FF:000056">
    <property type="entry name" value="Leucine--tRNA ligase"/>
    <property type="match status" value="1"/>
</dbReference>
<proteinExistence type="inferred from homology"/>
<dbReference type="InterPro" id="IPR001412">
    <property type="entry name" value="aa-tRNA-synth_I_CS"/>
</dbReference>
<dbReference type="PROSITE" id="PS00178">
    <property type="entry name" value="AA_TRNA_LIGASE_I"/>
    <property type="match status" value="1"/>
</dbReference>
<dbReference type="Pfam" id="PF08264">
    <property type="entry name" value="Anticodon_1"/>
    <property type="match status" value="1"/>
</dbReference>
<feature type="domain" description="Methionyl/Valyl/Leucyl/Isoleucyl-tRNA synthetase anticodon-binding" evidence="12">
    <location>
        <begin position="650"/>
        <end position="761"/>
    </location>
</feature>
<comment type="similarity">
    <text evidence="1 9 10">Belongs to the class-I aminoacyl-tRNA synthetase family.</text>
</comment>
<dbReference type="Gene3D" id="3.40.50.620">
    <property type="entry name" value="HUPs"/>
    <property type="match status" value="2"/>
</dbReference>
<keyword evidence="3 9" id="KW-0436">Ligase</keyword>
<dbReference type="InterPro" id="IPR002302">
    <property type="entry name" value="Leu-tRNA-ligase"/>
</dbReference>
<dbReference type="GO" id="GO:0005829">
    <property type="term" value="C:cytosol"/>
    <property type="evidence" value="ECO:0007669"/>
    <property type="project" value="TreeGrafter"/>
</dbReference>
<feature type="domain" description="Leucyl-tRNA synthetase editing" evidence="14">
    <location>
        <begin position="219"/>
        <end position="401"/>
    </location>
</feature>
<keyword evidence="6 9" id="KW-0648">Protein biosynthesis</keyword>
<evidence type="ECO:0000256" key="6">
    <source>
        <dbReference type="ARBA" id="ARBA00022917"/>
    </source>
</evidence>
<evidence type="ECO:0000256" key="4">
    <source>
        <dbReference type="ARBA" id="ARBA00022741"/>
    </source>
</evidence>
<accession>A0A9D2B880</accession>
<dbReference type="HAMAP" id="MF_00049_B">
    <property type="entry name" value="Leu_tRNA_synth_B"/>
    <property type="match status" value="1"/>
</dbReference>
<dbReference type="SUPFAM" id="SSF52374">
    <property type="entry name" value="Nucleotidylyl transferase"/>
    <property type="match status" value="1"/>
</dbReference>
<keyword evidence="4 9" id="KW-0547">Nucleotide-binding</keyword>
<evidence type="ECO:0000259" key="13">
    <source>
        <dbReference type="Pfam" id="PF09334"/>
    </source>
</evidence>
<evidence type="ECO:0000256" key="5">
    <source>
        <dbReference type="ARBA" id="ARBA00022840"/>
    </source>
</evidence>
<name>A0A9D2B880_9FIRM</name>
<dbReference type="Gene3D" id="3.10.20.590">
    <property type="match status" value="1"/>
</dbReference>
<evidence type="ECO:0000259" key="12">
    <source>
        <dbReference type="Pfam" id="PF08264"/>
    </source>
</evidence>
<dbReference type="SUPFAM" id="SSF47323">
    <property type="entry name" value="Anticodon-binding domain of a subclass of class I aminoacyl-tRNA synthetases"/>
    <property type="match status" value="1"/>
</dbReference>
<dbReference type="Proteomes" id="UP000886800">
    <property type="component" value="Unassembled WGS sequence"/>
</dbReference>
<keyword evidence="5 9" id="KW-0067">ATP-binding</keyword>